<evidence type="ECO:0000313" key="4">
    <source>
        <dbReference type="EMBL" id="KAK5988776.1"/>
    </source>
</evidence>
<dbReference type="Pfam" id="PF00735">
    <property type="entry name" value="Septin"/>
    <property type="match status" value="1"/>
</dbReference>
<evidence type="ECO:0000256" key="2">
    <source>
        <dbReference type="SAM" id="MobiDB-lite"/>
    </source>
</evidence>
<keyword evidence="1" id="KW-0342">GTP-binding</keyword>
<dbReference type="InterPro" id="IPR027417">
    <property type="entry name" value="P-loop_NTPase"/>
</dbReference>
<comment type="similarity">
    <text evidence="1">Belongs to the TRAFAC class TrmE-Era-EngA-EngB-Septin-like GTPase superfamily. Septin GTPase family.</text>
</comment>
<feature type="compositionally biased region" description="Polar residues" evidence="2">
    <location>
        <begin position="74"/>
        <end position="86"/>
    </location>
</feature>
<reference evidence="4 5" key="1">
    <citation type="submission" date="2024-01" db="EMBL/GenBank/DDBJ databases">
        <title>Complete genome of Cladobotryum mycophilum ATHUM6906.</title>
        <authorList>
            <person name="Christinaki A.C."/>
            <person name="Myridakis A.I."/>
            <person name="Kouvelis V.N."/>
        </authorList>
    </citation>
    <scope>NUCLEOTIDE SEQUENCE [LARGE SCALE GENOMIC DNA]</scope>
    <source>
        <strain evidence="4 5">ATHUM6906</strain>
    </source>
</reference>
<name>A0ABR0SAT5_9HYPO</name>
<feature type="domain" description="Septin-type G" evidence="3">
    <location>
        <begin position="155"/>
        <end position="431"/>
    </location>
</feature>
<sequence>MRPVPVTGNAGNRGVSHSRADDLSPNVAIQPMTYFMATEDALDRVDDRSFQPPHPHRYSHKHGVDSGSRAAKGHQQQQPSMASTPPGSFETHDASICRTFRRRIGLQLPLIAQKLLGCLPNISQPEQFCCATIPQFIMPSVPVPRRRPFSDAGKSLGKLKVLVTGQAGLGKSSLISSIAQSCEHIVHMDSIVPSQQRGAMEIYASTRPCPWWQADLEPSPLLMRRSSVPDEILDRNVCFVDCSAVQKSNGKHPAVGYVESQMLSLLTRPMSDGDLWKLLSNGAEPIVDVVLYLLPHTGPKPVDIATIRDLQSKTNVIPLLARADELIDEEISSSQQQLKKQLESQDVDYFSFAVPGTQQVIPDIYAISNISESDDDVMDASILMNSEYERPLVSTDLKKLVESLLSPDGCARLRHSASLKCVSWRRSQNHNLSSALTRRGPTGANVPPSAIPGNLFMQQQYWRRIEVGSWAESLRQSLAAERRGETPLQLEYGSMAYDMSLARIEQHKHGRRHGKSRRQTEIPKHQDPLGLLGLAGQLKCNSKQTFELLSSVGVLGYLTAQLGGDLGILPKW</sequence>
<dbReference type="SUPFAM" id="SSF52540">
    <property type="entry name" value="P-loop containing nucleoside triphosphate hydrolases"/>
    <property type="match status" value="1"/>
</dbReference>
<protein>
    <recommendedName>
        <fullName evidence="3">Septin-type G domain-containing protein</fullName>
    </recommendedName>
</protein>
<feature type="region of interest" description="Disordered" evidence="2">
    <location>
        <begin position="46"/>
        <end position="90"/>
    </location>
</feature>
<dbReference type="PROSITE" id="PS51719">
    <property type="entry name" value="G_SEPTIN"/>
    <property type="match status" value="1"/>
</dbReference>
<evidence type="ECO:0000256" key="1">
    <source>
        <dbReference type="RuleBase" id="RU004560"/>
    </source>
</evidence>
<organism evidence="4 5">
    <name type="scientific">Cladobotryum mycophilum</name>
    <dbReference type="NCBI Taxonomy" id="491253"/>
    <lineage>
        <taxon>Eukaryota</taxon>
        <taxon>Fungi</taxon>
        <taxon>Dikarya</taxon>
        <taxon>Ascomycota</taxon>
        <taxon>Pezizomycotina</taxon>
        <taxon>Sordariomycetes</taxon>
        <taxon>Hypocreomycetidae</taxon>
        <taxon>Hypocreales</taxon>
        <taxon>Hypocreaceae</taxon>
        <taxon>Cladobotryum</taxon>
    </lineage>
</organism>
<dbReference type="Gene3D" id="3.40.50.300">
    <property type="entry name" value="P-loop containing nucleotide triphosphate hydrolases"/>
    <property type="match status" value="1"/>
</dbReference>
<evidence type="ECO:0000259" key="3">
    <source>
        <dbReference type="PROSITE" id="PS51719"/>
    </source>
</evidence>
<gene>
    <name evidence="4" type="ORF">PT974_10265</name>
</gene>
<dbReference type="Proteomes" id="UP001338125">
    <property type="component" value="Unassembled WGS sequence"/>
</dbReference>
<evidence type="ECO:0000313" key="5">
    <source>
        <dbReference type="Proteomes" id="UP001338125"/>
    </source>
</evidence>
<feature type="region of interest" description="Disordered" evidence="2">
    <location>
        <begin position="506"/>
        <end position="527"/>
    </location>
</feature>
<dbReference type="EMBL" id="JAVFKD010000015">
    <property type="protein sequence ID" value="KAK5988776.1"/>
    <property type="molecule type" value="Genomic_DNA"/>
</dbReference>
<dbReference type="PANTHER" id="PTHR18884">
    <property type="entry name" value="SEPTIN"/>
    <property type="match status" value="1"/>
</dbReference>
<accession>A0ABR0SAT5</accession>
<proteinExistence type="inferred from homology"/>
<keyword evidence="1" id="KW-0547">Nucleotide-binding</keyword>
<feature type="region of interest" description="Disordered" evidence="2">
    <location>
        <begin position="1"/>
        <end position="24"/>
    </location>
</feature>
<feature type="compositionally biased region" description="Basic and acidic residues" evidence="2">
    <location>
        <begin position="518"/>
        <end position="527"/>
    </location>
</feature>
<dbReference type="InterPro" id="IPR030379">
    <property type="entry name" value="G_SEPTIN_dom"/>
</dbReference>
<comment type="caution">
    <text evidence="4">The sequence shown here is derived from an EMBL/GenBank/DDBJ whole genome shotgun (WGS) entry which is preliminary data.</text>
</comment>
<keyword evidence="5" id="KW-1185">Reference proteome</keyword>
<feature type="compositionally biased region" description="Basic residues" evidence="2">
    <location>
        <begin position="506"/>
        <end position="517"/>
    </location>
</feature>